<dbReference type="Pfam" id="PF04760">
    <property type="entry name" value="IF2_N"/>
    <property type="match status" value="1"/>
</dbReference>
<sequence length="902" mass="97454">MSEGNDQDQGKGRLSLRPAGRREVGRTVDGGSVRQSFSHGRSKVVQVEVRKKRGPGPAPAGSGSGPSGGGRAGGRGGSGGRALTAAELATRQRVLDEQRAEAVRREQERREQEKIMILSAAEEARRREEDARRAAEDEARAQEEAQAEARAQEAERRAAQTAARPEPEPEPAVGGPVVSAVPIPGAVTLAPPMERLRPLAERAIMPTRPVTPSSRPAAAPAPAAAPGETLRLRTGRAAEGEDDRRPARRPGGSVVPPRKPSASPKKGGDSRRSGRIDVQAAIEGDDDKTRSLASVRRQRERERRQAELERLRADQVRVVRDVVLPETITVQELANRMAARQGEVIKALMKMGVMATVTQSLDADTAELVVQEFGHRVRRVADSDVEIGIEGIEDLPEDLRPRPPVVTVMGHVDHGKTSLLDALRTTDIAAAEAGGITQHIGAYQVTLESGAKITFIDTPGHEAFTAMRARGASVTDVVVLVVAADDGVMPQTIEAIKHAKAANAPIIVAINKCDKPGANPARVRQELLSHEIVVEEMGGETQDVEVSALKRTGLDKLEEAILLQSEILDLRVNPDRVAEGSVIESRLDRGRGPVATILVQKGTLRRGDIVVAGAEWGRVRAMLDDRNRQIQEAGPSTPVEVLGITGVPGAGEPFVVVENENRAREISEFRQRVIKDRMAAGQTAARGTLDQMLARIQAGAQKEVAVLIKADVQGSAEALQTTVLKLEHEEVKIRVLTAGVGQITESDVQLAKASDAIIIAFNVRATTQARELAQREGVDIRYYSIIYQVADDVEQLVKGKVAPKHREKFLGYAEIRKVFDITKVGKVAGCYVTEGVVKRGCGVRLLRDNVVVHQGELSQLKRFKDDVKEVARGYECGLSFAGYNDLREGDMVECYEMELVPA</sequence>
<evidence type="ECO:0000256" key="11">
    <source>
        <dbReference type="RuleBase" id="RU000645"/>
    </source>
</evidence>
<evidence type="ECO:0000256" key="7">
    <source>
        <dbReference type="ARBA" id="ARBA00022917"/>
    </source>
</evidence>
<dbReference type="Pfam" id="PF11987">
    <property type="entry name" value="IF-2"/>
    <property type="match status" value="1"/>
</dbReference>
<evidence type="ECO:0000259" key="13">
    <source>
        <dbReference type="PROSITE" id="PS51722"/>
    </source>
</evidence>
<protein>
    <recommendedName>
        <fullName evidence="3 9">Translation initiation factor IF-2</fullName>
    </recommendedName>
</protein>
<evidence type="ECO:0000313" key="14">
    <source>
        <dbReference type="EMBL" id="MBB2202187.1"/>
    </source>
</evidence>
<dbReference type="GO" id="GO:0003743">
    <property type="term" value="F:translation initiation factor activity"/>
    <property type="evidence" value="ECO:0007669"/>
    <property type="project" value="UniProtKB-UniRule"/>
</dbReference>
<dbReference type="SUPFAM" id="SSF52156">
    <property type="entry name" value="Initiation factor IF2/eIF5b, domain 3"/>
    <property type="match status" value="1"/>
</dbReference>
<feature type="domain" description="Tr-type G" evidence="13">
    <location>
        <begin position="401"/>
        <end position="569"/>
    </location>
</feature>
<dbReference type="InterPro" id="IPR013575">
    <property type="entry name" value="IF2_assoc_dom_bac"/>
</dbReference>
<feature type="compositionally biased region" description="Basic and acidic residues" evidence="12">
    <location>
        <begin position="93"/>
        <end position="114"/>
    </location>
</feature>
<feature type="compositionally biased region" description="Low complexity" evidence="12">
    <location>
        <begin position="216"/>
        <end position="226"/>
    </location>
</feature>
<evidence type="ECO:0000256" key="9">
    <source>
        <dbReference type="HAMAP-Rule" id="MF_00100"/>
    </source>
</evidence>
<evidence type="ECO:0000256" key="2">
    <source>
        <dbReference type="ARBA" id="ARBA00007733"/>
    </source>
</evidence>
<feature type="binding site" evidence="9">
    <location>
        <begin position="410"/>
        <end position="417"/>
    </location>
    <ligand>
        <name>GTP</name>
        <dbReference type="ChEBI" id="CHEBI:37565"/>
    </ligand>
</feature>
<comment type="caution">
    <text evidence="14">The sequence shown here is derived from an EMBL/GenBank/DDBJ whole genome shotgun (WGS) entry which is preliminary data.</text>
</comment>
<dbReference type="Pfam" id="PF22042">
    <property type="entry name" value="EF-G_D2"/>
    <property type="match status" value="1"/>
</dbReference>
<gene>
    <name evidence="9 14" type="primary">infB</name>
    <name evidence="14" type="ORF">HLH28_11490</name>
</gene>
<dbReference type="InterPro" id="IPR009000">
    <property type="entry name" value="Transl_B-barrel_sf"/>
</dbReference>
<feature type="region of interest" description="Disordered" evidence="12">
    <location>
        <begin position="1"/>
        <end position="300"/>
    </location>
</feature>
<reference evidence="14 15" key="1">
    <citation type="submission" date="2020-04" db="EMBL/GenBank/DDBJ databases">
        <title>Description of novel Gluconacetobacter.</title>
        <authorList>
            <person name="Sombolestani A."/>
        </authorList>
    </citation>
    <scope>NUCLEOTIDE SEQUENCE [LARGE SCALE GENOMIC DNA]</scope>
    <source>
        <strain evidence="14 15">LMG 27802</strain>
    </source>
</reference>
<dbReference type="Gene3D" id="3.40.50.300">
    <property type="entry name" value="P-loop containing nucleotide triphosphate hydrolases"/>
    <property type="match status" value="1"/>
</dbReference>
<dbReference type="CDD" id="cd03702">
    <property type="entry name" value="IF2_mtIF2_II"/>
    <property type="match status" value="1"/>
</dbReference>
<dbReference type="InterPro" id="IPR015760">
    <property type="entry name" value="TIF_IF2"/>
</dbReference>
<keyword evidence="15" id="KW-1185">Reference proteome</keyword>
<dbReference type="FunFam" id="2.40.30.10:FF:000008">
    <property type="entry name" value="Translation initiation factor IF-2"/>
    <property type="match status" value="1"/>
</dbReference>
<dbReference type="PROSITE" id="PS01176">
    <property type="entry name" value="IF2"/>
    <property type="match status" value="1"/>
</dbReference>
<name>A0A7W4K8E7_9PROT</name>
<dbReference type="InterPro" id="IPR044145">
    <property type="entry name" value="IF2_II"/>
</dbReference>
<evidence type="ECO:0000256" key="1">
    <source>
        <dbReference type="ARBA" id="ARBA00004496"/>
    </source>
</evidence>
<dbReference type="CDD" id="cd03692">
    <property type="entry name" value="mtIF2_IVc"/>
    <property type="match status" value="1"/>
</dbReference>
<dbReference type="InterPro" id="IPR036925">
    <property type="entry name" value="TIF_IF2_dom3_sf"/>
</dbReference>
<dbReference type="InterPro" id="IPR004161">
    <property type="entry name" value="EFTu-like_2"/>
</dbReference>
<keyword evidence="7 9" id="KW-0648">Protein biosynthesis</keyword>
<keyword evidence="4 9" id="KW-0963">Cytoplasm</keyword>
<dbReference type="PANTHER" id="PTHR43381:SF5">
    <property type="entry name" value="TR-TYPE G DOMAIN-CONTAINING PROTEIN"/>
    <property type="match status" value="1"/>
</dbReference>
<dbReference type="InterPro" id="IPR000795">
    <property type="entry name" value="T_Tr_GTP-bd_dom"/>
</dbReference>
<dbReference type="FunFam" id="2.40.30.10:FF:000007">
    <property type="entry name" value="Translation initiation factor IF-2"/>
    <property type="match status" value="1"/>
</dbReference>
<feature type="compositionally biased region" description="Gly residues" evidence="12">
    <location>
        <begin position="62"/>
        <end position="80"/>
    </location>
</feature>
<feature type="compositionally biased region" description="Basic and acidic residues" evidence="12">
    <location>
        <begin position="266"/>
        <end position="275"/>
    </location>
</feature>
<dbReference type="Pfam" id="PF03144">
    <property type="entry name" value="GTP_EFTU_D2"/>
    <property type="match status" value="1"/>
</dbReference>
<evidence type="ECO:0000256" key="4">
    <source>
        <dbReference type="ARBA" id="ARBA00022490"/>
    </source>
</evidence>
<dbReference type="Gene3D" id="3.40.50.10050">
    <property type="entry name" value="Translation initiation factor IF- 2, domain 3"/>
    <property type="match status" value="1"/>
</dbReference>
<dbReference type="PROSITE" id="PS51722">
    <property type="entry name" value="G_TR_2"/>
    <property type="match status" value="1"/>
</dbReference>
<comment type="similarity">
    <text evidence="2 9 10">Belongs to the TRAFAC class translation factor GTPase superfamily. Classic translation factor GTPase family. IF-2 subfamily.</text>
</comment>
<keyword evidence="8 9" id="KW-0342">GTP-binding</keyword>
<dbReference type="InterPro" id="IPR000178">
    <property type="entry name" value="TF_IF2_bacterial-like"/>
</dbReference>
<dbReference type="InterPro" id="IPR023115">
    <property type="entry name" value="TIF_IF2_dom3"/>
</dbReference>
<dbReference type="FunFam" id="3.40.50.10050:FF:000001">
    <property type="entry name" value="Translation initiation factor IF-2"/>
    <property type="match status" value="1"/>
</dbReference>
<keyword evidence="5 9" id="KW-0396">Initiation factor</keyword>
<dbReference type="EMBL" id="JABEQM010000008">
    <property type="protein sequence ID" value="MBB2202187.1"/>
    <property type="molecule type" value="Genomic_DNA"/>
</dbReference>
<feature type="binding site" evidence="9">
    <location>
        <begin position="511"/>
        <end position="514"/>
    </location>
    <ligand>
        <name>GTP</name>
        <dbReference type="ChEBI" id="CHEBI:37565"/>
    </ligand>
</feature>
<dbReference type="InterPro" id="IPR053905">
    <property type="entry name" value="EF-G-like_DII"/>
</dbReference>
<accession>A0A7W4K8E7</accession>
<dbReference type="AlphaFoldDB" id="A0A7W4K8E7"/>
<dbReference type="RefSeq" id="WP_182959174.1">
    <property type="nucleotide sequence ID" value="NZ_JABEQM010000008.1"/>
</dbReference>
<evidence type="ECO:0000256" key="5">
    <source>
        <dbReference type="ARBA" id="ARBA00022540"/>
    </source>
</evidence>
<feature type="binding site" evidence="9">
    <location>
        <begin position="457"/>
        <end position="461"/>
    </location>
    <ligand>
        <name>GTP</name>
        <dbReference type="ChEBI" id="CHEBI:37565"/>
    </ligand>
</feature>
<evidence type="ECO:0000256" key="6">
    <source>
        <dbReference type="ARBA" id="ARBA00022741"/>
    </source>
</evidence>
<evidence type="ECO:0000313" key="15">
    <source>
        <dbReference type="Proteomes" id="UP000578030"/>
    </source>
</evidence>
<evidence type="ECO:0000256" key="3">
    <source>
        <dbReference type="ARBA" id="ARBA00020675"/>
    </source>
</evidence>
<dbReference type="InterPro" id="IPR005225">
    <property type="entry name" value="Small_GTP-bd"/>
</dbReference>
<evidence type="ECO:0000256" key="8">
    <source>
        <dbReference type="ARBA" id="ARBA00023134"/>
    </source>
</evidence>
<evidence type="ECO:0000256" key="10">
    <source>
        <dbReference type="RuleBase" id="RU000644"/>
    </source>
</evidence>
<dbReference type="Pfam" id="PF08364">
    <property type="entry name" value="IF2_assoc"/>
    <property type="match status" value="1"/>
</dbReference>
<dbReference type="GO" id="GO:0005525">
    <property type="term" value="F:GTP binding"/>
    <property type="evidence" value="ECO:0007669"/>
    <property type="project" value="UniProtKB-KW"/>
</dbReference>
<dbReference type="InterPro" id="IPR006847">
    <property type="entry name" value="IF2_N"/>
</dbReference>
<dbReference type="NCBIfam" id="TIGR00487">
    <property type="entry name" value="IF-2"/>
    <property type="match status" value="1"/>
</dbReference>
<evidence type="ECO:0000256" key="12">
    <source>
        <dbReference type="SAM" id="MobiDB-lite"/>
    </source>
</evidence>
<dbReference type="Pfam" id="PF00009">
    <property type="entry name" value="GTP_EFTU"/>
    <property type="match status" value="1"/>
</dbReference>
<dbReference type="SUPFAM" id="SSF50447">
    <property type="entry name" value="Translation proteins"/>
    <property type="match status" value="2"/>
</dbReference>
<feature type="compositionally biased region" description="Basic and acidic residues" evidence="12">
    <location>
        <begin position="236"/>
        <end position="245"/>
    </location>
</feature>
<organism evidence="14 15">
    <name type="scientific">Gluconacetobacter tumulisoli</name>
    <dbReference type="NCBI Taxonomy" id="1286189"/>
    <lineage>
        <taxon>Bacteria</taxon>
        <taxon>Pseudomonadati</taxon>
        <taxon>Pseudomonadota</taxon>
        <taxon>Alphaproteobacteria</taxon>
        <taxon>Acetobacterales</taxon>
        <taxon>Acetobacteraceae</taxon>
        <taxon>Gluconacetobacter</taxon>
    </lineage>
</organism>
<dbReference type="HAMAP" id="MF_00100_B">
    <property type="entry name" value="IF_2_B"/>
    <property type="match status" value="1"/>
</dbReference>
<dbReference type="FunFam" id="3.40.50.300:FF:000019">
    <property type="entry name" value="Translation initiation factor IF-2"/>
    <property type="match status" value="1"/>
</dbReference>
<keyword evidence="6 9" id="KW-0547">Nucleotide-binding</keyword>
<dbReference type="Gene3D" id="2.40.30.10">
    <property type="entry name" value="Translation factors"/>
    <property type="match status" value="2"/>
</dbReference>
<dbReference type="NCBIfam" id="TIGR00231">
    <property type="entry name" value="small_GTP"/>
    <property type="match status" value="1"/>
</dbReference>
<dbReference type="GO" id="GO:0005737">
    <property type="term" value="C:cytoplasm"/>
    <property type="evidence" value="ECO:0007669"/>
    <property type="project" value="UniProtKB-SubCell"/>
</dbReference>
<dbReference type="InterPro" id="IPR027417">
    <property type="entry name" value="P-loop_NTPase"/>
</dbReference>
<proteinExistence type="inferred from homology"/>
<dbReference type="GO" id="GO:0003924">
    <property type="term" value="F:GTPase activity"/>
    <property type="evidence" value="ECO:0007669"/>
    <property type="project" value="UniProtKB-UniRule"/>
</dbReference>
<comment type="caution">
    <text evidence="9">Lacks conserved residue(s) required for the propagation of feature annotation.</text>
</comment>
<comment type="subcellular location">
    <subcellularLocation>
        <location evidence="1 9 11">Cytoplasm</location>
    </subcellularLocation>
</comment>
<feature type="compositionally biased region" description="Basic and acidic residues" evidence="12">
    <location>
        <begin position="122"/>
        <end position="143"/>
    </location>
</feature>
<dbReference type="Proteomes" id="UP000578030">
    <property type="component" value="Unassembled WGS sequence"/>
</dbReference>
<comment type="function">
    <text evidence="9 10">One of the essential components for the initiation of protein synthesis. Protects formylmethionyl-tRNA from spontaneous hydrolysis and promotes its binding to the 30S ribosomal subunits. Also involved in the hydrolysis of GTP during the formation of the 70S ribosomal complex.</text>
</comment>
<dbReference type="PANTHER" id="PTHR43381">
    <property type="entry name" value="TRANSLATION INITIATION FACTOR IF-2-RELATED"/>
    <property type="match status" value="1"/>
</dbReference>
<dbReference type="SUPFAM" id="SSF52540">
    <property type="entry name" value="P-loop containing nucleoside triphosphate hydrolases"/>
    <property type="match status" value="1"/>
</dbReference>
<dbReference type="CDD" id="cd01887">
    <property type="entry name" value="IF2_eIF5B"/>
    <property type="match status" value="1"/>
</dbReference>